<organism evidence="1 2">
    <name type="scientific">Solimonas fluminis</name>
    <dbReference type="NCBI Taxonomy" id="2086571"/>
    <lineage>
        <taxon>Bacteria</taxon>
        <taxon>Pseudomonadati</taxon>
        <taxon>Pseudomonadota</taxon>
        <taxon>Gammaproteobacteria</taxon>
        <taxon>Nevskiales</taxon>
        <taxon>Nevskiaceae</taxon>
        <taxon>Solimonas</taxon>
    </lineage>
</organism>
<dbReference type="InterPro" id="IPR036736">
    <property type="entry name" value="ACP-like_sf"/>
</dbReference>
<dbReference type="EMBL" id="PSNW01000009">
    <property type="protein sequence ID" value="PPE72941.1"/>
    <property type="molecule type" value="Genomic_DNA"/>
</dbReference>
<proteinExistence type="predicted"/>
<evidence type="ECO:0000313" key="2">
    <source>
        <dbReference type="Proteomes" id="UP000238220"/>
    </source>
</evidence>
<name>A0A2S5TD58_9GAMM</name>
<comment type="caution">
    <text evidence="1">The sequence shown here is derived from an EMBL/GenBank/DDBJ whole genome shotgun (WGS) entry which is preliminary data.</text>
</comment>
<gene>
    <name evidence="1" type="ORF">C3942_16095</name>
</gene>
<dbReference type="RefSeq" id="WP_104231385.1">
    <property type="nucleotide sequence ID" value="NZ_PSNW01000009.1"/>
</dbReference>
<protein>
    <submittedName>
        <fullName evidence="1">Acyl carrier protein</fullName>
    </submittedName>
</protein>
<dbReference type="Proteomes" id="UP000238220">
    <property type="component" value="Unassembled WGS sequence"/>
</dbReference>
<sequence length="96" mass="10634">MSKHYDDILSLVIGKIRSTINEDWIQDFEIEGETRFNTDLEIESIEFVKIADAIQAHYGTQLDIVGWLSGKSIHELIGLSVGELASFIAGAVPEQG</sequence>
<dbReference type="OrthoDB" id="3785691at2"/>
<reference evidence="1 2" key="1">
    <citation type="submission" date="2018-02" db="EMBL/GenBank/DDBJ databases">
        <title>Genome sequencing of Solimonas sp. HR-BB.</title>
        <authorList>
            <person name="Lee Y."/>
            <person name="Jeon C.O."/>
        </authorList>
    </citation>
    <scope>NUCLEOTIDE SEQUENCE [LARGE SCALE GENOMIC DNA]</scope>
    <source>
        <strain evidence="1 2">HR-BB</strain>
    </source>
</reference>
<keyword evidence="2" id="KW-1185">Reference proteome</keyword>
<evidence type="ECO:0000313" key="1">
    <source>
        <dbReference type="EMBL" id="PPE72941.1"/>
    </source>
</evidence>
<accession>A0A2S5TD58</accession>
<dbReference type="Gene3D" id="1.10.1200.10">
    <property type="entry name" value="ACP-like"/>
    <property type="match status" value="1"/>
</dbReference>
<dbReference type="AlphaFoldDB" id="A0A2S5TD58"/>
<dbReference type="SUPFAM" id="SSF47336">
    <property type="entry name" value="ACP-like"/>
    <property type="match status" value="1"/>
</dbReference>